<protein>
    <submittedName>
        <fullName evidence="1">Uncharacterized protein</fullName>
    </submittedName>
</protein>
<comment type="caution">
    <text evidence="1">The sequence shown here is derived from an EMBL/GenBank/DDBJ whole genome shotgun (WGS) entry which is preliminary data.</text>
</comment>
<dbReference type="EMBL" id="VFLP01000009">
    <property type="protein sequence ID" value="TRX96743.1"/>
    <property type="molecule type" value="Genomic_DNA"/>
</dbReference>
<dbReference type="STRING" id="2512241.A0A553I960"/>
<evidence type="ECO:0000313" key="1">
    <source>
        <dbReference type="EMBL" id="TRX96743.1"/>
    </source>
</evidence>
<dbReference type="AlphaFoldDB" id="A0A553I960"/>
<dbReference type="SUPFAM" id="SSF56784">
    <property type="entry name" value="HAD-like"/>
    <property type="match status" value="1"/>
</dbReference>
<organism evidence="1 2">
    <name type="scientific">Xylaria flabelliformis</name>
    <dbReference type="NCBI Taxonomy" id="2512241"/>
    <lineage>
        <taxon>Eukaryota</taxon>
        <taxon>Fungi</taxon>
        <taxon>Dikarya</taxon>
        <taxon>Ascomycota</taxon>
        <taxon>Pezizomycotina</taxon>
        <taxon>Sordariomycetes</taxon>
        <taxon>Xylariomycetidae</taxon>
        <taxon>Xylariales</taxon>
        <taxon>Xylariaceae</taxon>
        <taxon>Xylaria</taxon>
    </lineage>
</organism>
<proteinExistence type="predicted"/>
<dbReference type="OrthoDB" id="2363873at2759"/>
<dbReference type="Gene3D" id="3.40.50.1000">
    <property type="entry name" value="HAD superfamily/HAD-like"/>
    <property type="match status" value="1"/>
</dbReference>
<name>A0A553I960_9PEZI</name>
<reference evidence="2" key="1">
    <citation type="submission" date="2019-06" db="EMBL/GenBank/DDBJ databases">
        <title>Draft genome sequence of the griseofulvin-producing fungus Xylaria cubensis strain G536.</title>
        <authorList>
            <person name="Mead M.E."/>
            <person name="Raja H.A."/>
            <person name="Steenwyk J.L."/>
            <person name="Knowles S.L."/>
            <person name="Oberlies N.H."/>
            <person name="Rokas A."/>
        </authorList>
    </citation>
    <scope>NUCLEOTIDE SEQUENCE [LARGE SCALE GENOMIC DNA]</scope>
    <source>
        <strain evidence="2">G536</strain>
    </source>
</reference>
<dbReference type="InterPro" id="IPR036412">
    <property type="entry name" value="HAD-like_sf"/>
</dbReference>
<keyword evidence="2" id="KW-1185">Reference proteome</keyword>
<dbReference type="InterPro" id="IPR023214">
    <property type="entry name" value="HAD_sf"/>
</dbReference>
<accession>A0A553I960</accession>
<dbReference type="Proteomes" id="UP000319160">
    <property type="component" value="Unassembled WGS sequence"/>
</dbReference>
<sequence length="122" mass="13452">MPIAPVPPTVSDSPLVGPEAYKKALALVGVRPEQAVMVAAHAYDLRAAKALSMHTLYVYRWTDDITEDMNLVRRKNENLLNDDGMGSLVDVIRAICHVVTGTLKGKFIYAINSLIGWYSSYT</sequence>
<gene>
    <name evidence="1" type="ORF">FHL15_002409</name>
</gene>
<evidence type="ECO:0000313" key="2">
    <source>
        <dbReference type="Proteomes" id="UP000319160"/>
    </source>
</evidence>